<name>A0A6I6ETB8_9GAMM</name>
<evidence type="ECO:0000313" key="5">
    <source>
        <dbReference type="Proteomes" id="UP000424752"/>
    </source>
</evidence>
<reference evidence="4 5" key="2">
    <citation type="submission" date="2019-12" db="EMBL/GenBank/DDBJ databases">
        <title>Erwinia sp. nov., isolated from droppings of birds in the Qinghai-Tiebt plateau of China.</title>
        <authorList>
            <person name="Ge Y."/>
        </authorList>
    </citation>
    <scope>NUCLEOTIDE SEQUENCE [LARGE SCALE GENOMIC DNA]</scope>
    <source>
        <strain evidence="4 5">J780</strain>
    </source>
</reference>
<dbReference type="EMBL" id="CP046509">
    <property type="protein sequence ID" value="QGU87543.1"/>
    <property type="molecule type" value="Genomic_DNA"/>
</dbReference>
<feature type="domain" description="GmrSD restriction endonucleases N-terminal" evidence="1">
    <location>
        <begin position="10"/>
        <end position="204"/>
    </location>
</feature>
<evidence type="ECO:0000313" key="3">
    <source>
        <dbReference type="EMBL" id="MTD25913.1"/>
    </source>
</evidence>
<accession>A0A6L6GK56</accession>
<dbReference type="Pfam" id="PF03235">
    <property type="entry name" value="GmrSD_N"/>
    <property type="match status" value="1"/>
</dbReference>
<evidence type="ECO:0000259" key="1">
    <source>
        <dbReference type="Pfam" id="PF03235"/>
    </source>
</evidence>
<keyword evidence="6" id="KW-1185">Reference proteome</keyword>
<dbReference type="InterPro" id="IPR004919">
    <property type="entry name" value="GmrSD_N"/>
</dbReference>
<dbReference type="Proteomes" id="UP000424752">
    <property type="component" value="Chromosome"/>
</dbReference>
<evidence type="ECO:0000259" key="2">
    <source>
        <dbReference type="Pfam" id="PF07510"/>
    </source>
</evidence>
<reference evidence="3 6" key="1">
    <citation type="submission" date="2019-11" db="EMBL/GenBank/DDBJ databases">
        <title>Erwinia sp. nov., isolated from feces of birds in Tibet plateau of China.</title>
        <authorList>
            <person name="Ge Y."/>
        </authorList>
    </citation>
    <scope>NUCLEOTIDE SEQUENCE [LARGE SCALE GENOMIC DNA]</scope>
    <source>
        <strain evidence="3 6">J316</strain>
    </source>
</reference>
<dbReference type="RefSeq" id="WP_154751217.1">
    <property type="nucleotide sequence ID" value="NZ_CP046509.1"/>
</dbReference>
<accession>A0A6I6ETB8</accession>
<organism evidence="4 5">
    <name type="scientific">Erwinia sorbitola</name>
    <dbReference type="NCBI Taxonomy" id="2681984"/>
    <lineage>
        <taxon>Bacteria</taxon>
        <taxon>Pseudomonadati</taxon>
        <taxon>Pseudomonadota</taxon>
        <taxon>Gammaproteobacteria</taxon>
        <taxon>Enterobacterales</taxon>
        <taxon>Erwiniaceae</taxon>
        <taxon>Erwinia</taxon>
    </lineage>
</organism>
<dbReference type="PANTHER" id="PTHR35149:SF1">
    <property type="entry name" value="DUF5655 DOMAIN-CONTAINING PROTEIN"/>
    <property type="match status" value="1"/>
</dbReference>
<gene>
    <name evidence="3" type="ORF">GK011_03020</name>
    <name evidence="4" type="ORF">GN242_10055</name>
</gene>
<dbReference type="InterPro" id="IPR011089">
    <property type="entry name" value="GmrSD_C"/>
</dbReference>
<dbReference type="EMBL" id="WLZX01000001">
    <property type="protein sequence ID" value="MTD25913.1"/>
    <property type="molecule type" value="Genomic_DNA"/>
</dbReference>
<dbReference type="Pfam" id="PF07510">
    <property type="entry name" value="GmrSD_C"/>
    <property type="match status" value="1"/>
</dbReference>
<dbReference type="Proteomes" id="UP000480164">
    <property type="component" value="Unassembled WGS sequence"/>
</dbReference>
<dbReference type="PANTHER" id="PTHR35149">
    <property type="entry name" value="SLL5132 PROTEIN"/>
    <property type="match status" value="1"/>
</dbReference>
<dbReference type="KEGG" id="erwi:GN242_10055"/>
<evidence type="ECO:0000313" key="4">
    <source>
        <dbReference type="EMBL" id="QGU87543.1"/>
    </source>
</evidence>
<evidence type="ECO:0000313" key="6">
    <source>
        <dbReference type="Proteomes" id="UP000480164"/>
    </source>
</evidence>
<dbReference type="AlphaFoldDB" id="A0A6I6ETB8"/>
<proteinExistence type="predicted"/>
<protein>
    <submittedName>
        <fullName evidence="4">DUF262 domain-containing protein</fullName>
    </submittedName>
</protein>
<feature type="domain" description="GmrSD restriction endonucleases C-terminal" evidence="2">
    <location>
        <begin position="502"/>
        <end position="537"/>
    </location>
</feature>
<sequence length="596" mass="69135">MSLRPVSALLNEHFFIPSYQRGYRWTALEVKDLLDDIAEFRLSSHNNPRDSFYCLQPVVVKKKHHEWELVDGQQRLTTLYLILRYLKEMAAPNEFGCYSLRFESRPHSEQFLQDISPELAQDNIDFHHIVEAWETINSWFSAKSAEDKTGFLATLLGSGNSGSKNVRVIWYQLHDDADATTVFSRLNHGKIALSNGELVKALLLQSANFVSGGRSALHQQQRLAQEWDEIEKRLQQSDFWYFISNQQVESNRIEFILSIIAAETDSPVPRTHPSYLFLTFASMMKHAPEDPRHIEKLWARIRQRFMMLNEWFENHETYHLVGYLISMGETIRSVITLHNASQNKPHFILLLKERILHQVHPAINLKQVNSEEFPQLLAADISALDYPDKRLRALLLLFNIAILLCDKQSLRFQFSRYKNDRWDIEHISAVSSQIPGDVPGQKAWTKNIRDHLRPDDNVMEPDDKLRRAKNRLHQLAAGLLAHEPFDADKFSSLFNRVQKTLNKKRPQALDNSIGNLTLLDSTTNRSYKNAIFPIKRLRIIEADKNGTFIPVATKNVFLKYYSRSVDNMTFWTIDDHHHYQNAIGNTLANFFQGGTQ</sequence>